<evidence type="ECO:0000313" key="1">
    <source>
        <dbReference type="EMBL" id="KAG0143035.1"/>
    </source>
</evidence>
<dbReference type="Proteomes" id="UP000886653">
    <property type="component" value="Unassembled WGS sequence"/>
</dbReference>
<proteinExistence type="predicted"/>
<reference evidence="1" key="1">
    <citation type="submission" date="2013-11" db="EMBL/GenBank/DDBJ databases">
        <title>Genome sequence of the fusiform rust pathogen reveals effectors for host alternation and coevolution with pine.</title>
        <authorList>
            <consortium name="DOE Joint Genome Institute"/>
            <person name="Smith K."/>
            <person name="Pendleton A."/>
            <person name="Kubisiak T."/>
            <person name="Anderson C."/>
            <person name="Salamov A."/>
            <person name="Aerts A."/>
            <person name="Riley R."/>
            <person name="Clum A."/>
            <person name="Lindquist E."/>
            <person name="Ence D."/>
            <person name="Campbell M."/>
            <person name="Kronenberg Z."/>
            <person name="Feau N."/>
            <person name="Dhillon B."/>
            <person name="Hamelin R."/>
            <person name="Burleigh J."/>
            <person name="Smith J."/>
            <person name="Yandell M."/>
            <person name="Nelson C."/>
            <person name="Grigoriev I."/>
            <person name="Davis J."/>
        </authorList>
    </citation>
    <scope>NUCLEOTIDE SEQUENCE</scope>
    <source>
        <strain evidence="1">G11</strain>
    </source>
</reference>
<sequence>MNQITNHPQIPLQLDFLLLSYHNQPDLMDCWNSIHKLFQKTNQDHHLLFHSSIPVQIQKNSSYKLELCISFKYLKSLYEILIQIFTRNIHHHSNSNIIIIITFNDQLYTQSIKFDNTFNQTYSAEYNDQSSSIFNKSLIKVEYIKVSKDRSSSTESDQSLISRLSLIFW</sequence>
<name>A0A9P6T8Y4_9BASI</name>
<gene>
    <name evidence="1" type="ORF">CROQUDRAFT_204035</name>
</gene>
<organism evidence="1 2">
    <name type="scientific">Cronartium quercuum f. sp. fusiforme G11</name>
    <dbReference type="NCBI Taxonomy" id="708437"/>
    <lineage>
        <taxon>Eukaryota</taxon>
        <taxon>Fungi</taxon>
        <taxon>Dikarya</taxon>
        <taxon>Basidiomycota</taxon>
        <taxon>Pucciniomycotina</taxon>
        <taxon>Pucciniomycetes</taxon>
        <taxon>Pucciniales</taxon>
        <taxon>Coleosporiaceae</taxon>
        <taxon>Cronartium</taxon>
    </lineage>
</organism>
<dbReference type="EMBL" id="MU167330">
    <property type="protein sequence ID" value="KAG0143035.1"/>
    <property type="molecule type" value="Genomic_DNA"/>
</dbReference>
<evidence type="ECO:0000313" key="2">
    <source>
        <dbReference type="Proteomes" id="UP000886653"/>
    </source>
</evidence>
<accession>A0A9P6T8Y4</accession>
<comment type="caution">
    <text evidence="1">The sequence shown here is derived from an EMBL/GenBank/DDBJ whole genome shotgun (WGS) entry which is preliminary data.</text>
</comment>
<protein>
    <submittedName>
        <fullName evidence="1">Uncharacterized protein</fullName>
    </submittedName>
</protein>
<dbReference type="AlphaFoldDB" id="A0A9P6T8Y4"/>
<keyword evidence="2" id="KW-1185">Reference proteome</keyword>